<evidence type="ECO:0000313" key="2">
    <source>
        <dbReference type="EMBL" id="GAT43149.1"/>
    </source>
</evidence>
<dbReference type="InterPro" id="IPR021827">
    <property type="entry name" value="Nup186/Nup192/Nup205"/>
</dbReference>
<feature type="non-terminal residue" evidence="2">
    <location>
        <position position="1"/>
    </location>
</feature>
<dbReference type="Proteomes" id="UP000815677">
    <property type="component" value="Unassembled WGS sequence"/>
</dbReference>
<reference evidence="2" key="1">
    <citation type="submission" date="2014-09" db="EMBL/GenBank/DDBJ databases">
        <title>Genome sequence of the luminous mushroom Mycena chlorophos for searching fungal bioluminescence genes.</title>
        <authorList>
            <person name="Tanaka Y."/>
            <person name="Kasuga D."/>
            <person name="Oba Y."/>
            <person name="Hase S."/>
            <person name="Sato K."/>
            <person name="Oba Y."/>
            <person name="Sakakibara Y."/>
        </authorList>
    </citation>
    <scope>NUCLEOTIDE SEQUENCE</scope>
</reference>
<dbReference type="Pfam" id="PF11894">
    <property type="entry name" value="Nup192"/>
    <property type="match status" value="1"/>
</dbReference>
<dbReference type="EMBL" id="DF838658">
    <property type="protein sequence ID" value="GAT43149.1"/>
    <property type="molecule type" value="Genomic_DNA"/>
</dbReference>
<sequence length="439" mass="47853">LDDFVEFILEAAQIALGQDDGKPSKWKAALIKFPDSLYPFRHLAPSLKRAYAPGGPYAGPNTANAFYSAVTFRGVTFNTELSRHGRLLYTGCNDFAAAREEFRAQYSAATGSDPPPRAYCNPSAYGPCNRHRVLGLAAEYDLAVRSHNMIGLLADAHDGQGSVPFLRCWTWLQKKVSLPGSNEQKVFPGIGALAAYLTAVDYTYTTPRMVTPPTVEELGSVVASMNKGAVRGMEIIGLVKRGTKVTGPQCSRAIKTVLAHLHRRLSPAQISSLGIDTVMVEHSLSNKSSASWNLTGKIALNGRTVAVNADFTRQVLFLAQQLEVSERYIASLMHAITTDAPNLEPVDLLEATVSLFHQRRRELAQCLGYLLQIAEAAEASNTPPVDTHAAVPFAEDCEGTAKSWKRDGEGGCRAKRRKDSDGGTFSTRCDIFFMFCTRC</sequence>
<feature type="region of interest" description="Disordered" evidence="1">
    <location>
        <begin position="403"/>
        <end position="423"/>
    </location>
</feature>
<evidence type="ECO:0000256" key="1">
    <source>
        <dbReference type="SAM" id="MobiDB-lite"/>
    </source>
</evidence>
<organism evidence="2 3">
    <name type="scientific">Mycena chlorophos</name>
    <name type="common">Agaric fungus</name>
    <name type="synonym">Agaricus chlorophos</name>
    <dbReference type="NCBI Taxonomy" id="658473"/>
    <lineage>
        <taxon>Eukaryota</taxon>
        <taxon>Fungi</taxon>
        <taxon>Dikarya</taxon>
        <taxon>Basidiomycota</taxon>
        <taxon>Agaricomycotina</taxon>
        <taxon>Agaricomycetes</taxon>
        <taxon>Agaricomycetidae</taxon>
        <taxon>Agaricales</taxon>
        <taxon>Marasmiineae</taxon>
        <taxon>Mycenaceae</taxon>
        <taxon>Mycena</taxon>
    </lineage>
</organism>
<proteinExistence type="predicted"/>
<name>A0ABQ0KYA0_MYCCL</name>
<gene>
    <name evidence="2" type="ORF">MCHLO_00840</name>
</gene>
<evidence type="ECO:0000313" key="3">
    <source>
        <dbReference type="Proteomes" id="UP000815677"/>
    </source>
</evidence>
<keyword evidence="3" id="KW-1185">Reference proteome</keyword>
<protein>
    <submittedName>
        <fullName evidence="2">Nucleoporin</fullName>
    </submittedName>
</protein>
<accession>A0ABQ0KYA0</accession>